<evidence type="ECO:0000313" key="3">
    <source>
        <dbReference type="Proteomes" id="UP001163105"/>
    </source>
</evidence>
<gene>
    <name evidence="2" type="ORF">O9K51_09832</name>
</gene>
<feature type="compositionally biased region" description="Basic and acidic residues" evidence="1">
    <location>
        <begin position="688"/>
        <end position="697"/>
    </location>
</feature>
<comment type="caution">
    <text evidence="2">The sequence shown here is derived from an EMBL/GenBank/DDBJ whole genome shotgun (WGS) entry which is preliminary data.</text>
</comment>
<dbReference type="AlphaFoldDB" id="A0AB34FH11"/>
<keyword evidence="3" id="KW-1185">Reference proteome</keyword>
<evidence type="ECO:0000256" key="1">
    <source>
        <dbReference type="SAM" id="MobiDB-lite"/>
    </source>
</evidence>
<protein>
    <submittedName>
        <fullName evidence="2">Uncharacterized protein</fullName>
    </submittedName>
</protein>
<feature type="region of interest" description="Disordered" evidence="1">
    <location>
        <begin position="585"/>
        <end position="793"/>
    </location>
</feature>
<feature type="compositionally biased region" description="Basic and acidic residues" evidence="1">
    <location>
        <begin position="591"/>
        <end position="605"/>
    </location>
</feature>
<accession>A0AB34FH11</accession>
<dbReference type="EMBL" id="JAQHRD010000011">
    <property type="protein sequence ID" value="KAJ6437625.1"/>
    <property type="molecule type" value="Genomic_DNA"/>
</dbReference>
<dbReference type="Proteomes" id="UP001163105">
    <property type="component" value="Unassembled WGS sequence"/>
</dbReference>
<organism evidence="2 3">
    <name type="scientific">Purpureocillium lavendulum</name>
    <dbReference type="NCBI Taxonomy" id="1247861"/>
    <lineage>
        <taxon>Eukaryota</taxon>
        <taxon>Fungi</taxon>
        <taxon>Dikarya</taxon>
        <taxon>Ascomycota</taxon>
        <taxon>Pezizomycotina</taxon>
        <taxon>Sordariomycetes</taxon>
        <taxon>Hypocreomycetidae</taxon>
        <taxon>Hypocreales</taxon>
        <taxon>Ophiocordycipitaceae</taxon>
        <taxon>Purpureocillium</taxon>
    </lineage>
</organism>
<dbReference type="Gene3D" id="3.30.420.40">
    <property type="match status" value="1"/>
</dbReference>
<dbReference type="SUPFAM" id="SSF53067">
    <property type="entry name" value="Actin-like ATPase domain"/>
    <property type="match status" value="1"/>
</dbReference>
<proteinExistence type="predicted"/>
<feature type="compositionally biased region" description="Polar residues" evidence="1">
    <location>
        <begin position="745"/>
        <end position="755"/>
    </location>
</feature>
<reference evidence="2" key="1">
    <citation type="submission" date="2023-01" db="EMBL/GenBank/DDBJ databases">
        <title>The growth and conidiation of Purpureocillium lavendulum are regulated by nitrogen source and histone H3K14 acetylation.</title>
        <authorList>
            <person name="Tang P."/>
            <person name="Han J."/>
            <person name="Zhang C."/>
            <person name="Tang P."/>
            <person name="Qi F."/>
            <person name="Zhang K."/>
            <person name="Liang L."/>
        </authorList>
    </citation>
    <scope>NUCLEOTIDE SEQUENCE</scope>
    <source>
        <strain evidence="2">YMF1.00683</strain>
    </source>
</reference>
<name>A0AB34FH11_9HYPO</name>
<evidence type="ECO:0000313" key="2">
    <source>
        <dbReference type="EMBL" id="KAJ6437625.1"/>
    </source>
</evidence>
<sequence>MEDAMHTSKDLRVGIDFGTSGIRVAIGRADEADSTSVPMRELFNSEGQLVPSTKFPSAVQFGPGLGQYKLLGNRAANEQSIWDVLTTSCGAKLSLDPTQSKAGDAAHFLELCEEYKVDPDQVRLRLLGVVKEKVDAFLAAEYPNDSDPWERVVSTRINIPYIWSSASEDASYSHGDYSHGDAIQRQLLHMIEKVGFPNVVTPENEAMSALRYHIQGSKELLGVLGKSNVRALFIDAGEGTTDMAPVELFLVEGTCRGIEIAKAEGCSGGTSYIWNRLAELCRTRCANDRDAAAMYHLAQLHFFKMGERFEPFPHGGSIISKEFFEQITERAYKGPLDLAVKKASQIENLDLIMVSGAAFTNKSIRRLWRERLESETERQSGDAATHTAPKIVFLKPNDASDAVAKGACLPYDDDPIKEFHKSCFGILIDSRRAVLGRGRRKRPTGRPRRPKSRTLLQFKRASSYDFEPEFQTVCVQDPKEFLVEPHYLMIEPMDLDDENQDETTTTEWDATSALPMGNLQFNLQGKVGRDKAVGVRFRWRPDFSNLVLLELAAGSWRVTQQLQLVRDMDRVYFIEGEVKEWEEDVELGSHTNHDEVARNPREIHGGSDGNTSPLAEVEAGPDDVADDGAARHTEAAGENGVAIAGGEEVSPPNTVTMELPRRGRKRSARAVSGSSQAAEDGATAAQVADHDLPERTPEGAASESQRDRAGTGTVEEVGSHTAGTQGGLDLAVDENHEERNDRDTTQNATQSTPPSQEVVVELDPSALGSPSGEPSGEAARTVLPRERPKKRRRMTRTATIFFGSIYGFNDVNGARRTIGAVDWPEAVPNGAAVKPGPTLNLHTHHVDDRSSPFATGHAKADT</sequence>
<dbReference type="InterPro" id="IPR043129">
    <property type="entry name" value="ATPase_NBD"/>
</dbReference>
<feature type="compositionally biased region" description="Basic and acidic residues" evidence="1">
    <location>
        <begin position="733"/>
        <end position="744"/>
    </location>
</feature>